<evidence type="ECO:0000256" key="2">
    <source>
        <dbReference type="SAM" id="SignalP"/>
    </source>
</evidence>
<evidence type="ECO:0000256" key="1">
    <source>
        <dbReference type="SAM" id="MobiDB-lite"/>
    </source>
</evidence>
<organism evidence="3 4">
    <name type="scientific">Dispira parvispora</name>
    <dbReference type="NCBI Taxonomy" id="1520584"/>
    <lineage>
        <taxon>Eukaryota</taxon>
        <taxon>Fungi</taxon>
        <taxon>Fungi incertae sedis</taxon>
        <taxon>Zoopagomycota</taxon>
        <taxon>Kickxellomycotina</taxon>
        <taxon>Dimargaritomycetes</taxon>
        <taxon>Dimargaritales</taxon>
        <taxon>Dimargaritaceae</taxon>
        <taxon>Dispira</taxon>
    </lineage>
</organism>
<sequence>MRLATVVLSMLFLAAGGLAKQLEEGPSSQTLERTVNSLKDSYPEAEVIVCGFELQFVGDSLASWTEVRYGTYSCLVAYYVDEMFYVNYDEDKPMEYHWVDELNCSKHHRRNDRCSYLLCSVKVEGEGNYSERSHGSNEDLDIYTSDESDS</sequence>
<evidence type="ECO:0000313" key="4">
    <source>
        <dbReference type="Proteomes" id="UP001150925"/>
    </source>
</evidence>
<reference evidence="3" key="1">
    <citation type="submission" date="2022-07" db="EMBL/GenBank/DDBJ databases">
        <title>Phylogenomic reconstructions and comparative analyses of Kickxellomycotina fungi.</title>
        <authorList>
            <person name="Reynolds N.K."/>
            <person name="Stajich J.E."/>
            <person name="Barry K."/>
            <person name="Grigoriev I.V."/>
            <person name="Crous P."/>
            <person name="Smith M.E."/>
        </authorList>
    </citation>
    <scope>NUCLEOTIDE SEQUENCE</scope>
    <source>
        <strain evidence="3">RSA 1196</strain>
    </source>
</reference>
<dbReference type="EMBL" id="JANBPY010000109">
    <property type="protein sequence ID" value="KAJ1968990.1"/>
    <property type="molecule type" value="Genomic_DNA"/>
</dbReference>
<accession>A0A9W8E8R5</accession>
<feature type="signal peptide" evidence="2">
    <location>
        <begin position="1"/>
        <end position="19"/>
    </location>
</feature>
<comment type="caution">
    <text evidence="3">The sequence shown here is derived from an EMBL/GenBank/DDBJ whole genome shotgun (WGS) entry which is preliminary data.</text>
</comment>
<name>A0A9W8E8R5_9FUNG</name>
<proteinExistence type="predicted"/>
<feature type="chain" id="PRO_5040825430" evidence="2">
    <location>
        <begin position="20"/>
        <end position="150"/>
    </location>
</feature>
<feature type="region of interest" description="Disordered" evidence="1">
    <location>
        <begin position="130"/>
        <end position="150"/>
    </location>
</feature>
<gene>
    <name evidence="3" type="ORF">IWQ62_000913</name>
</gene>
<keyword evidence="4" id="KW-1185">Reference proteome</keyword>
<dbReference type="AlphaFoldDB" id="A0A9W8E8R5"/>
<protein>
    <submittedName>
        <fullName evidence="3">Uncharacterized protein</fullName>
    </submittedName>
</protein>
<keyword evidence="2" id="KW-0732">Signal</keyword>
<dbReference type="Proteomes" id="UP001150925">
    <property type="component" value="Unassembled WGS sequence"/>
</dbReference>
<feature type="compositionally biased region" description="Acidic residues" evidence="1">
    <location>
        <begin position="138"/>
        <end position="150"/>
    </location>
</feature>
<evidence type="ECO:0000313" key="3">
    <source>
        <dbReference type="EMBL" id="KAJ1968990.1"/>
    </source>
</evidence>